<feature type="domain" description="Mechanosensitive ion channel MscS" evidence="8">
    <location>
        <begin position="127"/>
        <end position="184"/>
    </location>
</feature>
<dbReference type="Gene3D" id="1.10.287.1260">
    <property type="match status" value="1"/>
</dbReference>
<dbReference type="SUPFAM" id="SSF82861">
    <property type="entry name" value="Mechanosensitive channel protein MscS (YggB), transmembrane region"/>
    <property type="match status" value="1"/>
</dbReference>
<evidence type="ECO:0000256" key="2">
    <source>
        <dbReference type="ARBA" id="ARBA00008017"/>
    </source>
</evidence>
<dbReference type="InterPro" id="IPR006685">
    <property type="entry name" value="MscS_channel_2nd"/>
</dbReference>
<gene>
    <name evidence="10" type="ORF">UFOPK1410_00656</name>
</gene>
<dbReference type="InterPro" id="IPR010920">
    <property type="entry name" value="LSM_dom_sf"/>
</dbReference>
<dbReference type="InterPro" id="IPR011066">
    <property type="entry name" value="MscS_channel_C_sf"/>
</dbReference>
<protein>
    <submittedName>
        <fullName evidence="10">Unannotated protein</fullName>
    </submittedName>
</protein>
<evidence type="ECO:0000256" key="3">
    <source>
        <dbReference type="ARBA" id="ARBA00022475"/>
    </source>
</evidence>
<name>A0A6J6BN68_9ZZZZ</name>
<keyword evidence="3" id="KW-1003">Cell membrane</keyword>
<comment type="similarity">
    <text evidence="2">Belongs to the MscS (TC 1.A.23) family.</text>
</comment>
<dbReference type="Gene3D" id="2.30.30.60">
    <property type="match status" value="1"/>
</dbReference>
<dbReference type="Gene3D" id="3.30.70.100">
    <property type="match status" value="1"/>
</dbReference>
<evidence type="ECO:0000256" key="1">
    <source>
        <dbReference type="ARBA" id="ARBA00004651"/>
    </source>
</evidence>
<dbReference type="FunFam" id="2.30.30.60:FF:000001">
    <property type="entry name" value="MscS Mechanosensitive ion channel"/>
    <property type="match status" value="1"/>
</dbReference>
<dbReference type="InterPro" id="IPR049142">
    <property type="entry name" value="MS_channel_1st"/>
</dbReference>
<feature type="domain" description="Mechanosensitive ion channel transmembrane helices 2/3" evidence="9">
    <location>
        <begin position="87"/>
        <end position="125"/>
    </location>
</feature>
<dbReference type="SUPFAM" id="SSF82689">
    <property type="entry name" value="Mechanosensitive channel protein MscS (YggB), C-terminal domain"/>
    <property type="match status" value="1"/>
</dbReference>
<dbReference type="AlphaFoldDB" id="A0A6J6BN68"/>
<dbReference type="Pfam" id="PF21088">
    <property type="entry name" value="MS_channel_1st"/>
    <property type="match status" value="1"/>
</dbReference>
<keyword evidence="5 7" id="KW-1133">Transmembrane helix</keyword>
<evidence type="ECO:0000259" key="8">
    <source>
        <dbReference type="Pfam" id="PF00924"/>
    </source>
</evidence>
<dbReference type="PANTHER" id="PTHR30460:SF0">
    <property type="entry name" value="MODERATE CONDUCTANCE MECHANOSENSITIVE CHANNEL YBIO"/>
    <property type="match status" value="1"/>
</dbReference>
<dbReference type="InterPro" id="IPR045276">
    <property type="entry name" value="YbiO_bact"/>
</dbReference>
<evidence type="ECO:0000256" key="7">
    <source>
        <dbReference type="SAM" id="Phobius"/>
    </source>
</evidence>
<evidence type="ECO:0000256" key="6">
    <source>
        <dbReference type="ARBA" id="ARBA00023136"/>
    </source>
</evidence>
<dbReference type="InterPro" id="IPR011014">
    <property type="entry name" value="MscS_channel_TM-2"/>
</dbReference>
<dbReference type="InterPro" id="IPR023408">
    <property type="entry name" value="MscS_beta-dom_sf"/>
</dbReference>
<keyword evidence="6 7" id="KW-0472">Membrane</keyword>
<dbReference type="SUPFAM" id="SSF50182">
    <property type="entry name" value="Sm-like ribonucleoproteins"/>
    <property type="match status" value="1"/>
</dbReference>
<sequence length="297" mass="31346">MNSNSGFFDWLASVWLDYRPVFNVVFVLVGALVLRAILLSSVKRVVASVTSGVDAKLKPEADDSPLAKARVIQRARTLGSVLSNFITWGITVVAIIMCLGELGVAVGGLIAGAGIIGAAIGFGAQSLVRDLISGLFLVFEDQLGVGDAVDVGEVKGIVEAVGLRVTQVRDVEGTLWYVRNGEIQRVGNKSQGWSRILLDVALASATDLAKAQKVIGDTAVSVAKNSKHAKSAIGAPEVWGVQTFSGDEVVIRLVQQVEPKAQDELARELREALIAALAKSKISLASNSQSVFVKLGK</sequence>
<keyword evidence="4 7" id="KW-0812">Transmembrane</keyword>
<dbReference type="GO" id="GO:0005886">
    <property type="term" value="C:plasma membrane"/>
    <property type="evidence" value="ECO:0007669"/>
    <property type="project" value="UniProtKB-SubCell"/>
</dbReference>
<proteinExistence type="inferred from homology"/>
<accession>A0A6J6BN68</accession>
<feature type="transmembrane region" description="Helical" evidence="7">
    <location>
        <begin position="78"/>
        <end position="96"/>
    </location>
</feature>
<organism evidence="10">
    <name type="scientific">freshwater metagenome</name>
    <dbReference type="NCBI Taxonomy" id="449393"/>
    <lineage>
        <taxon>unclassified sequences</taxon>
        <taxon>metagenomes</taxon>
        <taxon>ecological metagenomes</taxon>
    </lineage>
</organism>
<dbReference type="EMBL" id="CAEZSH010000071">
    <property type="protein sequence ID" value="CAB4540087.1"/>
    <property type="molecule type" value="Genomic_DNA"/>
</dbReference>
<comment type="subcellular location">
    <subcellularLocation>
        <location evidence="1">Cell membrane</location>
        <topology evidence="1">Multi-pass membrane protein</topology>
    </subcellularLocation>
</comment>
<dbReference type="GO" id="GO:0008381">
    <property type="term" value="F:mechanosensitive monoatomic ion channel activity"/>
    <property type="evidence" value="ECO:0007669"/>
    <property type="project" value="InterPro"/>
</dbReference>
<dbReference type="PANTHER" id="PTHR30460">
    <property type="entry name" value="MODERATE CONDUCTANCE MECHANOSENSITIVE CHANNEL YBIO"/>
    <property type="match status" value="1"/>
</dbReference>
<evidence type="ECO:0000313" key="10">
    <source>
        <dbReference type="EMBL" id="CAB4540087.1"/>
    </source>
</evidence>
<evidence type="ECO:0000256" key="4">
    <source>
        <dbReference type="ARBA" id="ARBA00022692"/>
    </source>
</evidence>
<reference evidence="10" key="1">
    <citation type="submission" date="2020-05" db="EMBL/GenBank/DDBJ databases">
        <authorList>
            <person name="Chiriac C."/>
            <person name="Salcher M."/>
            <person name="Ghai R."/>
            <person name="Kavagutti S V."/>
        </authorList>
    </citation>
    <scope>NUCLEOTIDE SEQUENCE</scope>
</reference>
<evidence type="ECO:0000256" key="5">
    <source>
        <dbReference type="ARBA" id="ARBA00022989"/>
    </source>
</evidence>
<feature type="transmembrane region" description="Helical" evidence="7">
    <location>
        <begin position="102"/>
        <end position="124"/>
    </location>
</feature>
<dbReference type="Pfam" id="PF00924">
    <property type="entry name" value="MS_channel_2nd"/>
    <property type="match status" value="1"/>
</dbReference>
<evidence type="ECO:0000259" key="9">
    <source>
        <dbReference type="Pfam" id="PF21088"/>
    </source>
</evidence>
<feature type="transmembrane region" description="Helical" evidence="7">
    <location>
        <begin position="20"/>
        <end position="38"/>
    </location>
</feature>